<dbReference type="InterPro" id="IPR004090">
    <property type="entry name" value="Chemotax_Me-accpt_rcpt"/>
</dbReference>
<organism evidence="9 10">
    <name type="scientific">Jannaschia faecimaris</name>
    <dbReference type="NCBI Taxonomy" id="1244108"/>
    <lineage>
        <taxon>Bacteria</taxon>
        <taxon>Pseudomonadati</taxon>
        <taxon>Pseudomonadota</taxon>
        <taxon>Alphaproteobacteria</taxon>
        <taxon>Rhodobacterales</taxon>
        <taxon>Roseobacteraceae</taxon>
        <taxon>Jannaschia</taxon>
    </lineage>
</organism>
<evidence type="ECO:0000256" key="3">
    <source>
        <dbReference type="ARBA" id="ARBA00029447"/>
    </source>
</evidence>
<dbReference type="OrthoDB" id="8482111at2"/>
<dbReference type="Pfam" id="PF00015">
    <property type="entry name" value="MCPsignal"/>
    <property type="match status" value="1"/>
</dbReference>
<gene>
    <name evidence="9" type="ORF">SAMN05444004_103188</name>
</gene>
<evidence type="ECO:0000259" key="8">
    <source>
        <dbReference type="PROSITE" id="PS50885"/>
    </source>
</evidence>
<accession>A0A1H3MXG3</accession>
<keyword evidence="6" id="KW-1133">Transmembrane helix</keyword>
<evidence type="ECO:0000259" key="7">
    <source>
        <dbReference type="PROSITE" id="PS50111"/>
    </source>
</evidence>
<dbReference type="SMART" id="SM00283">
    <property type="entry name" value="MA"/>
    <property type="match status" value="1"/>
</dbReference>
<feature type="transmembrane region" description="Helical" evidence="6">
    <location>
        <begin position="52"/>
        <end position="71"/>
    </location>
</feature>
<feature type="transmembrane region" description="Helical" evidence="6">
    <location>
        <begin position="107"/>
        <end position="125"/>
    </location>
</feature>
<keyword evidence="5" id="KW-0175">Coiled coil</keyword>
<feature type="transmembrane region" description="Helical" evidence="6">
    <location>
        <begin position="132"/>
        <end position="150"/>
    </location>
</feature>
<dbReference type="InterPro" id="IPR004089">
    <property type="entry name" value="MCPsignal_dom"/>
</dbReference>
<comment type="similarity">
    <text evidence="3">Belongs to the methyl-accepting chemotaxis (MCP) protein family.</text>
</comment>
<dbReference type="PANTHER" id="PTHR43531:SF11">
    <property type="entry name" value="METHYL-ACCEPTING CHEMOTAXIS PROTEIN 3"/>
    <property type="match status" value="1"/>
</dbReference>
<keyword evidence="2" id="KW-0145">Chemotaxis</keyword>
<dbReference type="FunFam" id="1.10.287.950:FF:000001">
    <property type="entry name" value="Methyl-accepting chemotaxis sensory transducer"/>
    <property type="match status" value="1"/>
</dbReference>
<evidence type="ECO:0000313" key="9">
    <source>
        <dbReference type="EMBL" id="SDY80659.1"/>
    </source>
</evidence>
<keyword evidence="10" id="KW-1185">Reference proteome</keyword>
<feature type="transmembrane region" description="Helical" evidence="6">
    <location>
        <begin position="78"/>
        <end position="95"/>
    </location>
</feature>
<sequence length="581" mass="61718">MPTSSPIFYVVDMPDSSFALSRDKVAQFLLIVTGVSVVPVALAAFATGSSPGLIIVLSLCMPAVAFLVRLLDRGLARVSVALALTCQVMLLTAAMQEHPWQLDTHMYYFVVLGAIAAMVDLRAVVVSAVSVIIHHLVLTFAMPVLIYGVSDSTSYLGVERTIIHATAVGMIVVGLGAASHMHLKLVKAAERAQEETRIAKDHALAAEQRTAEALKDAEAARAAADVARAQAEDALARRLEEERRAEAVDAAAYERRLEEETRKSREQANQTEAMHILRNALSHLAQGDLGIRIAGTLPESYEDIGNRFDSTLEALDHALRDIRQVSSTITGETDEIASAAADLSQRTERQAATLEEVTTSTEQLTQLIRATAEDAGQAEAVMVTTGTEAQTGAEIMNQAIAAMAEIETSAGEVRKITSMIEDIAFQTNLLALNAGVEAARAGDAGRGFAVVASEVRALAQRSSEAANRINALIAQSGDQIERGVTLVHDTGGALEKIIDAVETVTTRISKIAATSEEQATGVNGINAALRDLDRVSQQNASMFEETTAACQTLRTSAHGLSAAIQNFGTQDAIIDEGVRAA</sequence>
<dbReference type="InterPro" id="IPR003660">
    <property type="entry name" value="HAMP_dom"/>
</dbReference>
<dbReference type="GO" id="GO:0016020">
    <property type="term" value="C:membrane"/>
    <property type="evidence" value="ECO:0007669"/>
    <property type="project" value="UniProtKB-SubCell"/>
</dbReference>
<dbReference type="SUPFAM" id="SSF58104">
    <property type="entry name" value="Methyl-accepting chemotaxis protein (MCP) signaling domain"/>
    <property type="match status" value="1"/>
</dbReference>
<evidence type="ECO:0000256" key="4">
    <source>
        <dbReference type="PROSITE-ProRule" id="PRU00284"/>
    </source>
</evidence>
<feature type="transmembrane region" description="Helical" evidence="6">
    <location>
        <begin position="25"/>
        <end position="46"/>
    </location>
</feature>
<dbReference type="EMBL" id="FNPX01000003">
    <property type="protein sequence ID" value="SDY80659.1"/>
    <property type="molecule type" value="Genomic_DNA"/>
</dbReference>
<dbReference type="GO" id="GO:0007165">
    <property type="term" value="P:signal transduction"/>
    <property type="evidence" value="ECO:0007669"/>
    <property type="project" value="UniProtKB-KW"/>
</dbReference>
<comment type="subcellular location">
    <subcellularLocation>
        <location evidence="1">Membrane</location>
    </subcellularLocation>
</comment>
<keyword evidence="6" id="KW-0812">Transmembrane</keyword>
<dbReference type="PROSITE" id="PS50111">
    <property type="entry name" value="CHEMOTAXIS_TRANSDUC_2"/>
    <property type="match status" value="1"/>
</dbReference>
<evidence type="ECO:0000256" key="2">
    <source>
        <dbReference type="ARBA" id="ARBA00022500"/>
    </source>
</evidence>
<dbReference type="PANTHER" id="PTHR43531">
    <property type="entry name" value="PROTEIN ICFG"/>
    <property type="match status" value="1"/>
</dbReference>
<dbReference type="CDD" id="cd11386">
    <property type="entry name" value="MCP_signal"/>
    <property type="match status" value="1"/>
</dbReference>
<dbReference type="Proteomes" id="UP000198914">
    <property type="component" value="Unassembled WGS sequence"/>
</dbReference>
<protein>
    <submittedName>
        <fullName evidence="9">Methyl-accepting chemotaxis protein</fullName>
    </submittedName>
</protein>
<evidence type="ECO:0000256" key="1">
    <source>
        <dbReference type="ARBA" id="ARBA00004370"/>
    </source>
</evidence>
<feature type="domain" description="HAMP" evidence="8">
    <location>
        <begin position="268"/>
        <end position="320"/>
    </location>
</feature>
<evidence type="ECO:0000313" key="10">
    <source>
        <dbReference type="Proteomes" id="UP000198914"/>
    </source>
</evidence>
<reference evidence="10" key="1">
    <citation type="submission" date="2016-10" db="EMBL/GenBank/DDBJ databases">
        <authorList>
            <person name="Varghese N."/>
            <person name="Submissions S."/>
        </authorList>
    </citation>
    <scope>NUCLEOTIDE SEQUENCE [LARGE SCALE GENOMIC DNA]</scope>
    <source>
        <strain evidence="10">DSM 100420</strain>
    </source>
</reference>
<name>A0A1H3MXG3_9RHOB</name>
<proteinExistence type="inferred from homology"/>
<dbReference type="PRINTS" id="PR00260">
    <property type="entry name" value="CHEMTRNSDUCR"/>
</dbReference>
<dbReference type="PROSITE" id="PS50885">
    <property type="entry name" value="HAMP"/>
    <property type="match status" value="1"/>
</dbReference>
<dbReference type="STRING" id="1244108.SAMN05444004_103188"/>
<feature type="transmembrane region" description="Helical" evidence="6">
    <location>
        <begin position="162"/>
        <end position="183"/>
    </location>
</feature>
<keyword evidence="4" id="KW-0807">Transducer</keyword>
<keyword evidence="6" id="KW-0472">Membrane</keyword>
<evidence type="ECO:0000256" key="5">
    <source>
        <dbReference type="SAM" id="Coils"/>
    </source>
</evidence>
<feature type="domain" description="Methyl-accepting transducer" evidence="7">
    <location>
        <begin position="325"/>
        <end position="554"/>
    </location>
</feature>
<dbReference type="InterPro" id="IPR051310">
    <property type="entry name" value="MCP_chemotaxis"/>
</dbReference>
<dbReference type="GO" id="GO:0004888">
    <property type="term" value="F:transmembrane signaling receptor activity"/>
    <property type="evidence" value="ECO:0007669"/>
    <property type="project" value="InterPro"/>
</dbReference>
<dbReference type="AlphaFoldDB" id="A0A1H3MXG3"/>
<evidence type="ECO:0000256" key="6">
    <source>
        <dbReference type="SAM" id="Phobius"/>
    </source>
</evidence>
<dbReference type="GO" id="GO:0006935">
    <property type="term" value="P:chemotaxis"/>
    <property type="evidence" value="ECO:0007669"/>
    <property type="project" value="UniProtKB-KW"/>
</dbReference>
<dbReference type="Gene3D" id="1.10.287.950">
    <property type="entry name" value="Methyl-accepting chemotaxis protein"/>
    <property type="match status" value="1"/>
</dbReference>
<feature type="coiled-coil region" evidence="5">
    <location>
        <begin position="214"/>
        <end position="274"/>
    </location>
</feature>